<dbReference type="AlphaFoldDB" id="A0ABD0KIR0"/>
<name>A0ABD0KIR0_9CAEN</name>
<comment type="caution">
    <text evidence="1">The sequence shown here is derived from an EMBL/GenBank/DDBJ whole genome shotgun (WGS) entry which is preliminary data.</text>
</comment>
<gene>
    <name evidence="1" type="ORF">BaRGS_00021763</name>
</gene>
<evidence type="ECO:0000313" key="2">
    <source>
        <dbReference type="Proteomes" id="UP001519460"/>
    </source>
</evidence>
<dbReference type="Proteomes" id="UP001519460">
    <property type="component" value="Unassembled WGS sequence"/>
</dbReference>
<organism evidence="1 2">
    <name type="scientific">Batillaria attramentaria</name>
    <dbReference type="NCBI Taxonomy" id="370345"/>
    <lineage>
        <taxon>Eukaryota</taxon>
        <taxon>Metazoa</taxon>
        <taxon>Spiralia</taxon>
        <taxon>Lophotrochozoa</taxon>
        <taxon>Mollusca</taxon>
        <taxon>Gastropoda</taxon>
        <taxon>Caenogastropoda</taxon>
        <taxon>Sorbeoconcha</taxon>
        <taxon>Cerithioidea</taxon>
        <taxon>Batillariidae</taxon>
        <taxon>Batillaria</taxon>
    </lineage>
</organism>
<reference evidence="1 2" key="1">
    <citation type="journal article" date="2023" name="Sci. Data">
        <title>Genome assembly of the Korean intertidal mud-creeper Batillaria attramentaria.</title>
        <authorList>
            <person name="Patra A.K."/>
            <person name="Ho P.T."/>
            <person name="Jun S."/>
            <person name="Lee S.J."/>
            <person name="Kim Y."/>
            <person name="Won Y.J."/>
        </authorList>
    </citation>
    <scope>NUCLEOTIDE SEQUENCE [LARGE SCALE GENOMIC DNA]</scope>
    <source>
        <strain evidence="1">Wonlab-2016</strain>
    </source>
</reference>
<evidence type="ECO:0000313" key="1">
    <source>
        <dbReference type="EMBL" id="KAK7486947.1"/>
    </source>
</evidence>
<protein>
    <submittedName>
        <fullName evidence="1">Uncharacterized protein</fullName>
    </submittedName>
</protein>
<accession>A0ABD0KIR0</accession>
<proteinExistence type="predicted"/>
<dbReference type="EMBL" id="JACVVK020000171">
    <property type="protein sequence ID" value="KAK7486947.1"/>
    <property type="molecule type" value="Genomic_DNA"/>
</dbReference>
<sequence length="142" mass="16010">MKPLFCAWLQPIFPAPLQTQRREESRQIKDPRGVVRGVVRNSDLKHVTQNCSFANGENTCYFAEEFPPSTSAMFLIVSLSVMRNRQKREMQRESAHLDVSVTVCWRKTPVEMSLGLDELGATDYICSSAAVAVLCAVQFARL</sequence>
<keyword evidence="2" id="KW-1185">Reference proteome</keyword>